<gene>
    <name evidence="1" type="ORF">NIOZUU159_00083</name>
</gene>
<name>A0A7S9SUH8_9VIRU</name>
<dbReference type="EMBL" id="MW030586">
    <property type="protein sequence ID" value="QPI16592.1"/>
    <property type="molecule type" value="Genomic_DNA"/>
</dbReference>
<accession>A0A7S9SUH8</accession>
<organism evidence="1">
    <name type="scientific">Virus NIOZ-UU159</name>
    <dbReference type="NCBI Taxonomy" id="2763270"/>
    <lineage>
        <taxon>Viruses</taxon>
    </lineage>
</organism>
<sequence length="59" mass="6977">MSFLYEFDKYICDTENIKETIEKYGVAIAPLLDSDECDEMINNKWELLEHLTKKIATPY</sequence>
<protein>
    <submittedName>
        <fullName evidence="1">Uncharacterized protein</fullName>
    </submittedName>
</protein>
<proteinExistence type="predicted"/>
<evidence type="ECO:0000313" key="1">
    <source>
        <dbReference type="EMBL" id="QPI16592.1"/>
    </source>
</evidence>
<reference evidence="1" key="1">
    <citation type="submission" date="2020-08" db="EMBL/GenBank/DDBJ databases">
        <title>Bridging the membrane lipid divide: bacteria of the FCB group superphylum have the potential to synthesize archaeal ether lipids.</title>
        <authorList>
            <person name="Villanueva L."/>
            <person name="von Meijenfeldt F.A.B."/>
            <person name="Westbye A.B."/>
            <person name="Yadav S."/>
            <person name="Hopmans E.C."/>
            <person name="Dutilh B.E."/>
            <person name="Sinninghe Damste J.S."/>
        </authorList>
    </citation>
    <scope>NUCLEOTIDE SEQUENCE</scope>
    <source>
        <strain evidence="1">NIOZ-UU159</strain>
    </source>
</reference>